<feature type="domain" description="DUF4283" evidence="2">
    <location>
        <begin position="124"/>
        <end position="187"/>
    </location>
</feature>
<evidence type="ECO:0000256" key="1">
    <source>
        <dbReference type="SAM" id="MobiDB-lite"/>
    </source>
</evidence>
<protein>
    <recommendedName>
        <fullName evidence="2">DUF4283 domain-containing protein</fullName>
    </recommendedName>
</protein>
<dbReference type="EMBL" id="LS974624">
    <property type="protein sequence ID" value="CAG7897158.1"/>
    <property type="molecule type" value="Genomic_DNA"/>
</dbReference>
<dbReference type="Proteomes" id="UP000694005">
    <property type="component" value="Chromosome A08"/>
</dbReference>
<evidence type="ECO:0000313" key="3">
    <source>
        <dbReference type="EMBL" id="CAG7897158.1"/>
    </source>
</evidence>
<accession>A0A3P6C451</accession>
<proteinExistence type="predicted"/>
<name>A0A3P6C451_BRACM</name>
<reference evidence="4" key="1">
    <citation type="submission" date="2018-11" db="EMBL/GenBank/DDBJ databases">
        <authorList>
            <consortium name="Genoscope - CEA"/>
            <person name="William W."/>
        </authorList>
    </citation>
    <scope>NUCLEOTIDE SEQUENCE</scope>
</reference>
<feature type="region of interest" description="Disordered" evidence="1">
    <location>
        <begin position="1"/>
        <end position="40"/>
    </location>
</feature>
<evidence type="ECO:0000313" key="4">
    <source>
        <dbReference type="EMBL" id="VDD03292.1"/>
    </source>
</evidence>
<gene>
    <name evidence="4" type="ORF">BRAA08T32769Z</name>
    <name evidence="3" type="ORF">BRAPAZ1V2_A08P08240.2</name>
</gene>
<dbReference type="AlphaFoldDB" id="A0A3P6C451"/>
<dbReference type="InterPro" id="IPR025558">
    <property type="entry name" value="DUF4283"/>
</dbReference>
<evidence type="ECO:0000259" key="2">
    <source>
        <dbReference type="Pfam" id="PF14111"/>
    </source>
</evidence>
<dbReference type="Pfam" id="PF14111">
    <property type="entry name" value="DUF4283"/>
    <property type="match status" value="1"/>
</dbReference>
<dbReference type="Gramene" id="A08p08240.2_BraZ1">
    <property type="protein sequence ID" value="A08p08240.2_BraZ1.CDS.1"/>
    <property type="gene ID" value="A08g08240.2_BraZ1"/>
</dbReference>
<dbReference type="EMBL" id="LR031575">
    <property type="protein sequence ID" value="VDD03292.1"/>
    <property type="molecule type" value="Genomic_DNA"/>
</dbReference>
<sequence length="188" mass="20675">MSTVDPPGLPPSPRSGGRSQEGTQGSDQGARHNLTILDPDQITDLDSRSLMMDGSKVASPRRIDLERKDKGPIQDTISGGSKGSWVGAVQGQKVLKKYGVEVTMKDGIGSVTVPEEITKDVAPLWDDFLIGKFLDTAPHIAKVHAIVNKVWNLNDKTQRIDVYEVNETSMKFKIPNQADRNRILRRGM</sequence>
<organism evidence="4">
    <name type="scientific">Brassica campestris</name>
    <name type="common">Field mustard</name>
    <dbReference type="NCBI Taxonomy" id="3711"/>
    <lineage>
        <taxon>Eukaryota</taxon>
        <taxon>Viridiplantae</taxon>
        <taxon>Streptophyta</taxon>
        <taxon>Embryophyta</taxon>
        <taxon>Tracheophyta</taxon>
        <taxon>Spermatophyta</taxon>
        <taxon>Magnoliopsida</taxon>
        <taxon>eudicotyledons</taxon>
        <taxon>Gunneridae</taxon>
        <taxon>Pentapetalae</taxon>
        <taxon>rosids</taxon>
        <taxon>malvids</taxon>
        <taxon>Brassicales</taxon>
        <taxon>Brassicaceae</taxon>
        <taxon>Brassiceae</taxon>
        <taxon>Brassica</taxon>
    </lineage>
</organism>